<proteinExistence type="inferred from homology"/>
<dbReference type="FunFam" id="3.80.10.10:FF:001021">
    <property type="entry name" value="Leucine-rich receptor-like protein kinase family protein"/>
    <property type="match status" value="1"/>
</dbReference>
<dbReference type="SMART" id="SM00369">
    <property type="entry name" value="LRR_TYP"/>
    <property type="match status" value="6"/>
</dbReference>
<dbReference type="PANTHER" id="PTHR48053:SF109">
    <property type="entry name" value="PROTEIN KINASE DOMAIN-CONTAINING PROTEIN"/>
    <property type="match status" value="1"/>
</dbReference>
<keyword evidence="25" id="KW-1185">Reference proteome</keyword>
<dbReference type="Pfam" id="PF00560">
    <property type="entry name" value="LRR_1"/>
    <property type="match status" value="7"/>
</dbReference>
<organism evidence="24 25">
    <name type="scientific">Dillenia turbinata</name>
    <dbReference type="NCBI Taxonomy" id="194707"/>
    <lineage>
        <taxon>Eukaryota</taxon>
        <taxon>Viridiplantae</taxon>
        <taxon>Streptophyta</taxon>
        <taxon>Embryophyta</taxon>
        <taxon>Tracheophyta</taxon>
        <taxon>Spermatophyta</taxon>
        <taxon>Magnoliopsida</taxon>
        <taxon>eudicotyledons</taxon>
        <taxon>Gunneridae</taxon>
        <taxon>Pentapetalae</taxon>
        <taxon>Dilleniales</taxon>
        <taxon>Dilleniaceae</taxon>
        <taxon>Dillenia</taxon>
    </lineage>
</organism>
<keyword evidence="8" id="KW-0808">Transferase</keyword>
<dbReference type="InterPro" id="IPR011009">
    <property type="entry name" value="Kinase-like_dom_sf"/>
</dbReference>
<comment type="catalytic activity">
    <reaction evidence="20">
        <text>L-seryl-[protein] + ATP = O-phospho-L-seryl-[protein] + ADP + H(+)</text>
        <dbReference type="Rhea" id="RHEA:17989"/>
        <dbReference type="Rhea" id="RHEA-COMP:9863"/>
        <dbReference type="Rhea" id="RHEA-COMP:11604"/>
        <dbReference type="ChEBI" id="CHEBI:15378"/>
        <dbReference type="ChEBI" id="CHEBI:29999"/>
        <dbReference type="ChEBI" id="CHEBI:30616"/>
        <dbReference type="ChEBI" id="CHEBI:83421"/>
        <dbReference type="ChEBI" id="CHEBI:456216"/>
        <dbReference type="EC" id="2.7.11.1"/>
    </reaction>
</comment>
<dbReference type="SUPFAM" id="SSF52058">
    <property type="entry name" value="L domain-like"/>
    <property type="match status" value="2"/>
</dbReference>
<evidence type="ECO:0000259" key="23">
    <source>
        <dbReference type="PROSITE" id="PS50011"/>
    </source>
</evidence>
<dbReference type="GO" id="GO:0006952">
    <property type="term" value="P:defense response"/>
    <property type="evidence" value="ECO:0007669"/>
    <property type="project" value="UniProtKB-ARBA"/>
</dbReference>
<dbReference type="InterPro" id="IPR051716">
    <property type="entry name" value="Plant_RL_S/T_kinase"/>
</dbReference>
<dbReference type="EMBL" id="JBAMMX010000024">
    <property type="protein sequence ID" value="KAK6916258.1"/>
    <property type="molecule type" value="Genomic_DNA"/>
</dbReference>
<dbReference type="PROSITE" id="PS00107">
    <property type="entry name" value="PROTEIN_KINASE_ATP"/>
    <property type="match status" value="1"/>
</dbReference>
<evidence type="ECO:0000256" key="20">
    <source>
        <dbReference type="ARBA" id="ARBA00048679"/>
    </source>
</evidence>
<gene>
    <name evidence="24" type="ORF">RJ641_019119</name>
</gene>
<dbReference type="InterPro" id="IPR032675">
    <property type="entry name" value="LRR_dom_sf"/>
</dbReference>
<keyword evidence="13" id="KW-0418">Kinase</keyword>
<dbReference type="Gene3D" id="3.30.200.20">
    <property type="entry name" value="Phosphorylase Kinase, domain 1"/>
    <property type="match status" value="1"/>
</dbReference>
<dbReference type="InterPro" id="IPR001611">
    <property type="entry name" value="Leu-rich_rpt"/>
</dbReference>
<evidence type="ECO:0000313" key="24">
    <source>
        <dbReference type="EMBL" id="KAK6916258.1"/>
    </source>
</evidence>
<protein>
    <recommendedName>
        <fullName evidence="5">non-specific serine/threonine protein kinase</fullName>
        <ecNumber evidence="5">2.7.11.1</ecNumber>
    </recommendedName>
</protein>
<comment type="similarity">
    <text evidence="3">Belongs to the protein kinase superfamily. Ser/Thr protein kinase family.</text>
</comment>
<keyword evidence="17" id="KW-0675">Receptor</keyword>
<evidence type="ECO:0000256" key="19">
    <source>
        <dbReference type="ARBA" id="ARBA00047899"/>
    </source>
</evidence>
<evidence type="ECO:0000256" key="12">
    <source>
        <dbReference type="ARBA" id="ARBA00022741"/>
    </source>
</evidence>
<keyword evidence="11" id="KW-0677">Repeat</keyword>
<dbReference type="FunFam" id="3.80.10.10:FF:000234">
    <property type="entry name" value="Probable inactive receptor kinase RLK902"/>
    <property type="match status" value="1"/>
</dbReference>
<evidence type="ECO:0000256" key="7">
    <source>
        <dbReference type="ARBA" id="ARBA00022614"/>
    </source>
</evidence>
<evidence type="ECO:0000256" key="21">
    <source>
        <dbReference type="PROSITE-ProRule" id="PRU10141"/>
    </source>
</evidence>
<dbReference type="InterPro" id="IPR003591">
    <property type="entry name" value="Leu-rich_rpt_typical-subtyp"/>
</dbReference>
<keyword evidence="9 22" id="KW-0812">Transmembrane</keyword>
<evidence type="ECO:0000256" key="10">
    <source>
        <dbReference type="ARBA" id="ARBA00022729"/>
    </source>
</evidence>
<evidence type="ECO:0000256" key="4">
    <source>
        <dbReference type="ARBA" id="ARBA00009592"/>
    </source>
</evidence>
<dbReference type="FunFam" id="3.80.10.10:FF:000413">
    <property type="entry name" value="Inactive leucine-rich repeat receptor-like protein kinase"/>
    <property type="match status" value="1"/>
</dbReference>
<evidence type="ECO:0000256" key="17">
    <source>
        <dbReference type="ARBA" id="ARBA00023170"/>
    </source>
</evidence>
<dbReference type="GO" id="GO:0009791">
    <property type="term" value="P:post-embryonic development"/>
    <property type="evidence" value="ECO:0007669"/>
    <property type="project" value="UniProtKB-ARBA"/>
</dbReference>
<reference evidence="24 25" key="1">
    <citation type="submission" date="2023-12" db="EMBL/GenBank/DDBJ databases">
        <title>A high-quality genome assembly for Dillenia turbinata (Dilleniales).</title>
        <authorList>
            <person name="Chanderbali A."/>
        </authorList>
    </citation>
    <scope>NUCLEOTIDE SEQUENCE [LARGE SCALE GENOMIC DNA]</scope>
    <source>
        <strain evidence="24">LSX21</strain>
        <tissue evidence="24">Leaf</tissue>
    </source>
</reference>
<dbReference type="PROSITE" id="PS50011">
    <property type="entry name" value="PROTEIN_KINASE_DOM"/>
    <property type="match status" value="1"/>
</dbReference>
<sequence>MLISLTHSSNMLTGKHTIFRQRKTLYLLCFLIFFSIANSTEIEILLKFKSSIQNSSTTVFDTWRDDSAACNFSGIACDPQGLVKEISIPQQDLEGEIPFDAICELKSLQKIDLGGNSIGGNIGEGIRNCTKLQYLDLGYNSLNGKVPDLSSLTEMKFLNLNASGISGPFPWKSLENLTPLEFLSLGDNPFEKNPFPLEVLNLKSLYWLYLTNSSIEGKIPEGIGNLTNLQNLELSDNLLSGEIPASITKLTKLWQLELYNNSFTGKIPAGFGNLTGLINFDASTNFLLGDLSELKSLTRIVSLQLFENQLAGPIPEEFGEFKFLEELSLYTNKLTGTLPQALGSWSDFNYIDVAENSLTGAIPPNMCNKGKMSDLLLLQNHFTGSIPESYANCSSLVRFRVNNNSLSGIVPAGIWNLPNLEILDFRSNQFQGPISTSIGNSKSLAQLFLSNNQFSGELPESISQATSLVSIYLSSNQIEGKIPDGIGNLKMLNALYLDSNMLSAEIPTSLSQCESLNDINLSNNYLTGEIPDSLGSLSSLNSLNLSENKLSGEIPVSLSSPRLSLLDLSNNRLVGPVPFSLSLEAYNESFVGNPGLCSQAHRISYLRPCGSDSGEHSGEFSGRFMTIVVCLVVGTVVSLGSFVCFIYIKMRRNDHDHWIKGPSESWEMRPYHVISFSEEDIIKSIKRENLIGQGGSGDVYKVVVNGMNLAVKHVWRSDLGERQRWQSTAAMLGKKAVHSPEYEAEVATLSSLRHVNVVKLYCSISGEGSHLLVYEYLVNGSLWDRMHTCQKTEMDWNIRYEIAVGAARGLEYLHHGCNRPVIHRDVKSRNILLDEDLKPRIADFGLAKIMHVRADGRDSTRVVAGTHGYIAPEYAYTYKVNEKSDVYSFGVVLMELVTGKRPLEPELGEDKDLVQWVNGKLRSNADMIDLVDSGISDTMKEDAVKVLRIALHCTVRVPALRPSMRMVVQMLEEAEPGKLTKGHH</sequence>
<dbReference type="FunFam" id="3.80.10.10:FF:000111">
    <property type="entry name" value="LRR receptor-like serine/threonine-protein kinase ERECTA"/>
    <property type="match status" value="1"/>
</dbReference>
<keyword evidence="14 21" id="KW-0067">ATP-binding</keyword>
<dbReference type="InterPro" id="IPR013210">
    <property type="entry name" value="LRR_N_plant-typ"/>
</dbReference>
<evidence type="ECO:0000256" key="18">
    <source>
        <dbReference type="ARBA" id="ARBA00023180"/>
    </source>
</evidence>
<dbReference type="InterPro" id="IPR017441">
    <property type="entry name" value="Protein_kinase_ATP_BS"/>
</dbReference>
<evidence type="ECO:0000256" key="15">
    <source>
        <dbReference type="ARBA" id="ARBA00022989"/>
    </source>
</evidence>
<comment type="similarity">
    <text evidence="4">Belongs to the RLP family.</text>
</comment>
<evidence type="ECO:0000256" key="8">
    <source>
        <dbReference type="ARBA" id="ARBA00022679"/>
    </source>
</evidence>
<evidence type="ECO:0000256" key="3">
    <source>
        <dbReference type="ARBA" id="ARBA00008684"/>
    </source>
</evidence>
<dbReference type="Pfam" id="PF00069">
    <property type="entry name" value="Pkinase"/>
    <property type="match status" value="1"/>
</dbReference>
<dbReference type="PROSITE" id="PS51450">
    <property type="entry name" value="LRR"/>
    <property type="match status" value="1"/>
</dbReference>
<evidence type="ECO:0000256" key="16">
    <source>
        <dbReference type="ARBA" id="ARBA00023136"/>
    </source>
</evidence>
<evidence type="ECO:0000256" key="22">
    <source>
        <dbReference type="SAM" id="Phobius"/>
    </source>
</evidence>
<dbReference type="CDD" id="cd14066">
    <property type="entry name" value="STKc_IRAK"/>
    <property type="match status" value="1"/>
</dbReference>
<dbReference type="GO" id="GO:0051707">
    <property type="term" value="P:response to other organism"/>
    <property type="evidence" value="ECO:0007669"/>
    <property type="project" value="UniProtKB-ARBA"/>
</dbReference>
<dbReference type="SMART" id="SM00220">
    <property type="entry name" value="S_TKc"/>
    <property type="match status" value="1"/>
</dbReference>
<dbReference type="InterPro" id="IPR000719">
    <property type="entry name" value="Prot_kinase_dom"/>
</dbReference>
<keyword evidence="18" id="KW-0325">Glycoprotein</keyword>
<dbReference type="PANTHER" id="PTHR48053">
    <property type="entry name" value="LEUCINE RICH REPEAT FAMILY PROTEIN, EXPRESSED"/>
    <property type="match status" value="1"/>
</dbReference>
<dbReference type="EC" id="2.7.11.1" evidence="5"/>
<dbReference type="PROSITE" id="PS00108">
    <property type="entry name" value="PROTEIN_KINASE_ST"/>
    <property type="match status" value="1"/>
</dbReference>
<dbReference type="Proteomes" id="UP001370490">
    <property type="component" value="Unassembled WGS sequence"/>
</dbReference>
<dbReference type="Gene3D" id="1.10.510.10">
    <property type="entry name" value="Transferase(Phosphotransferase) domain 1"/>
    <property type="match status" value="1"/>
</dbReference>
<evidence type="ECO:0000256" key="1">
    <source>
        <dbReference type="ARBA" id="ARBA00004236"/>
    </source>
</evidence>
<comment type="catalytic activity">
    <reaction evidence="19">
        <text>L-threonyl-[protein] + ATP = O-phospho-L-threonyl-[protein] + ADP + H(+)</text>
        <dbReference type="Rhea" id="RHEA:46608"/>
        <dbReference type="Rhea" id="RHEA-COMP:11060"/>
        <dbReference type="Rhea" id="RHEA-COMP:11605"/>
        <dbReference type="ChEBI" id="CHEBI:15378"/>
        <dbReference type="ChEBI" id="CHEBI:30013"/>
        <dbReference type="ChEBI" id="CHEBI:30616"/>
        <dbReference type="ChEBI" id="CHEBI:61977"/>
        <dbReference type="ChEBI" id="CHEBI:456216"/>
        <dbReference type="EC" id="2.7.11.1"/>
    </reaction>
</comment>
<dbReference type="GO" id="GO:0005524">
    <property type="term" value="F:ATP binding"/>
    <property type="evidence" value="ECO:0007669"/>
    <property type="project" value="UniProtKB-UniRule"/>
</dbReference>
<keyword evidence="7" id="KW-0433">Leucine-rich repeat</keyword>
<evidence type="ECO:0000256" key="9">
    <source>
        <dbReference type="ARBA" id="ARBA00022692"/>
    </source>
</evidence>
<comment type="subcellular location">
    <subcellularLocation>
        <location evidence="1">Cell membrane</location>
    </subcellularLocation>
    <subcellularLocation>
        <location evidence="2">Membrane</location>
        <topology evidence="2">Single-pass type I membrane protein</topology>
    </subcellularLocation>
</comment>
<keyword evidence="12 21" id="KW-0547">Nucleotide-binding</keyword>
<keyword evidence="15 22" id="KW-1133">Transmembrane helix</keyword>
<accession>A0AAN8UUR9</accession>
<name>A0AAN8UUR9_9MAGN</name>
<keyword evidence="6" id="KW-0723">Serine/threonine-protein kinase</keyword>
<keyword evidence="16 22" id="KW-0472">Membrane</keyword>
<feature type="binding site" evidence="21">
    <location>
        <position position="712"/>
    </location>
    <ligand>
        <name>ATP</name>
        <dbReference type="ChEBI" id="CHEBI:30616"/>
    </ligand>
</feature>
<dbReference type="GO" id="GO:0001653">
    <property type="term" value="F:peptide receptor activity"/>
    <property type="evidence" value="ECO:0007669"/>
    <property type="project" value="UniProtKB-ARBA"/>
</dbReference>
<dbReference type="GO" id="GO:0005886">
    <property type="term" value="C:plasma membrane"/>
    <property type="evidence" value="ECO:0007669"/>
    <property type="project" value="UniProtKB-SubCell"/>
</dbReference>
<evidence type="ECO:0000256" key="13">
    <source>
        <dbReference type="ARBA" id="ARBA00022777"/>
    </source>
</evidence>
<comment type="caution">
    <text evidence="24">The sequence shown here is derived from an EMBL/GenBank/DDBJ whole genome shotgun (WGS) entry which is preliminary data.</text>
</comment>
<dbReference type="InterPro" id="IPR055414">
    <property type="entry name" value="LRR_R13L4/SHOC2-like"/>
</dbReference>
<dbReference type="InterPro" id="IPR008271">
    <property type="entry name" value="Ser/Thr_kinase_AS"/>
</dbReference>
<evidence type="ECO:0000313" key="25">
    <source>
        <dbReference type="Proteomes" id="UP001370490"/>
    </source>
</evidence>
<evidence type="ECO:0000256" key="14">
    <source>
        <dbReference type="ARBA" id="ARBA00022840"/>
    </source>
</evidence>
<evidence type="ECO:0000256" key="5">
    <source>
        <dbReference type="ARBA" id="ARBA00012513"/>
    </source>
</evidence>
<evidence type="ECO:0000256" key="2">
    <source>
        <dbReference type="ARBA" id="ARBA00004479"/>
    </source>
</evidence>
<dbReference type="FunFam" id="3.80.10.10:FF:000453">
    <property type="entry name" value="Leucine-rich receptor-like protein kinase family protein"/>
    <property type="match status" value="1"/>
</dbReference>
<feature type="domain" description="Protein kinase" evidence="23">
    <location>
        <begin position="685"/>
        <end position="984"/>
    </location>
</feature>
<evidence type="ECO:0000256" key="6">
    <source>
        <dbReference type="ARBA" id="ARBA00022527"/>
    </source>
</evidence>
<feature type="transmembrane region" description="Helical" evidence="22">
    <location>
        <begin position="624"/>
        <end position="648"/>
    </location>
</feature>
<dbReference type="SUPFAM" id="SSF56112">
    <property type="entry name" value="Protein kinase-like (PK-like)"/>
    <property type="match status" value="1"/>
</dbReference>
<keyword evidence="10" id="KW-0732">Signal</keyword>
<dbReference type="Pfam" id="PF08263">
    <property type="entry name" value="LRRNT_2"/>
    <property type="match status" value="1"/>
</dbReference>
<dbReference type="AlphaFoldDB" id="A0AAN8UUR9"/>
<dbReference type="GO" id="GO:0004674">
    <property type="term" value="F:protein serine/threonine kinase activity"/>
    <property type="evidence" value="ECO:0007669"/>
    <property type="project" value="UniProtKB-KW"/>
</dbReference>
<dbReference type="Gene3D" id="3.80.10.10">
    <property type="entry name" value="Ribonuclease Inhibitor"/>
    <property type="match status" value="5"/>
</dbReference>
<evidence type="ECO:0000256" key="11">
    <source>
        <dbReference type="ARBA" id="ARBA00022737"/>
    </source>
</evidence>
<dbReference type="Pfam" id="PF23598">
    <property type="entry name" value="LRR_14"/>
    <property type="match status" value="1"/>
</dbReference>
<dbReference type="FunFam" id="1.10.510.10:FF:000276">
    <property type="entry name" value="LRR receptor-like serine/threonine-protein kinase RCH1"/>
    <property type="match status" value="1"/>
</dbReference>